<evidence type="ECO:0000256" key="3">
    <source>
        <dbReference type="ARBA" id="ARBA00023163"/>
    </source>
</evidence>
<dbReference type="CDD" id="cd07377">
    <property type="entry name" value="WHTH_GntR"/>
    <property type="match status" value="1"/>
</dbReference>
<dbReference type="SMART" id="SM00345">
    <property type="entry name" value="HTH_GNTR"/>
    <property type="match status" value="1"/>
</dbReference>
<dbReference type="Gene3D" id="1.10.10.10">
    <property type="entry name" value="Winged helix-like DNA-binding domain superfamily/Winged helix DNA-binding domain"/>
    <property type="match status" value="1"/>
</dbReference>
<sequence>MNRLFNQSSPRRISAKDLAYFELKQKILEGILAPDEVLVEEELSQELGVSRTPLREALQILVFENLIERQSNGRLKVASMSIKEVEEIFNVRSKLEEIAVEQATENATEDDMNHLTNIVYMIKQTYGDGKIDDLLYYGNKFHNYIYDLSENRTVKNIISQLNDHIYRYKRIIFNEKNCGVMDDSEEHELILERIVQRDKAGAKSAMKKHIQNSLKDAVHAIKKSKYYDENDQVDEVQ</sequence>
<dbReference type="PANTHER" id="PTHR43537">
    <property type="entry name" value="TRANSCRIPTIONAL REGULATOR, GNTR FAMILY"/>
    <property type="match status" value="1"/>
</dbReference>
<keyword evidence="2" id="KW-0238">DNA-binding</keyword>
<keyword evidence="6" id="KW-1185">Reference proteome</keyword>
<name>A0A220U317_9BACI</name>
<dbReference type="RefSeq" id="WP_089061576.1">
    <property type="nucleotide sequence ID" value="NZ_CP022315.1"/>
</dbReference>
<dbReference type="EMBL" id="CP022315">
    <property type="protein sequence ID" value="ASK62316.1"/>
    <property type="molecule type" value="Genomic_DNA"/>
</dbReference>
<reference evidence="5 6" key="1">
    <citation type="submission" date="2017-07" db="EMBL/GenBank/DDBJ databases">
        <title>Virgibacillus sp. LM2416.</title>
        <authorList>
            <person name="Tak E.J."/>
            <person name="Bae J.-W."/>
        </authorList>
    </citation>
    <scope>NUCLEOTIDE SEQUENCE [LARGE SCALE GENOMIC DNA]</scope>
    <source>
        <strain evidence="5 6">LM2416</strain>
    </source>
</reference>
<dbReference type="Gene3D" id="1.20.120.530">
    <property type="entry name" value="GntR ligand-binding domain-like"/>
    <property type="match status" value="1"/>
</dbReference>
<dbReference type="SUPFAM" id="SSF46785">
    <property type="entry name" value="Winged helix' DNA-binding domain"/>
    <property type="match status" value="1"/>
</dbReference>
<dbReference type="InterPro" id="IPR036388">
    <property type="entry name" value="WH-like_DNA-bd_sf"/>
</dbReference>
<keyword evidence="1" id="KW-0805">Transcription regulation</keyword>
<organism evidence="5 6">
    <name type="scientific">Virgibacillus phasianinus</name>
    <dbReference type="NCBI Taxonomy" id="2017483"/>
    <lineage>
        <taxon>Bacteria</taxon>
        <taxon>Bacillati</taxon>
        <taxon>Bacillota</taxon>
        <taxon>Bacilli</taxon>
        <taxon>Bacillales</taxon>
        <taxon>Bacillaceae</taxon>
        <taxon>Virgibacillus</taxon>
    </lineage>
</organism>
<dbReference type="InterPro" id="IPR000524">
    <property type="entry name" value="Tscrpt_reg_HTH_GntR"/>
</dbReference>
<dbReference type="GO" id="GO:0003700">
    <property type="term" value="F:DNA-binding transcription factor activity"/>
    <property type="evidence" value="ECO:0007669"/>
    <property type="project" value="InterPro"/>
</dbReference>
<dbReference type="GO" id="GO:0003677">
    <property type="term" value="F:DNA binding"/>
    <property type="evidence" value="ECO:0007669"/>
    <property type="project" value="UniProtKB-KW"/>
</dbReference>
<protein>
    <recommendedName>
        <fullName evidence="4">HTH gntR-type domain-containing protein</fullName>
    </recommendedName>
</protein>
<evidence type="ECO:0000256" key="2">
    <source>
        <dbReference type="ARBA" id="ARBA00023125"/>
    </source>
</evidence>
<dbReference type="SMART" id="SM00895">
    <property type="entry name" value="FCD"/>
    <property type="match status" value="1"/>
</dbReference>
<dbReference type="InterPro" id="IPR008920">
    <property type="entry name" value="TF_FadR/GntR_C"/>
</dbReference>
<dbReference type="Pfam" id="PF00392">
    <property type="entry name" value="GntR"/>
    <property type="match status" value="1"/>
</dbReference>
<dbReference type="SUPFAM" id="SSF48008">
    <property type="entry name" value="GntR ligand-binding domain-like"/>
    <property type="match status" value="1"/>
</dbReference>
<evidence type="ECO:0000256" key="1">
    <source>
        <dbReference type="ARBA" id="ARBA00023015"/>
    </source>
</evidence>
<dbReference type="Proteomes" id="UP000198312">
    <property type="component" value="Chromosome"/>
</dbReference>
<dbReference type="InterPro" id="IPR011711">
    <property type="entry name" value="GntR_C"/>
</dbReference>
<evidence type="ECO:0000313" key="6">
    <source>
        <dbReference type="Proteomes" id="UP000198312"/>
    </source>
</evidence>
<dbReference type="OrthoDB" id="9781630at2"/>
<dbReference type="Pfam" id="PF07729">
    <property type="entry name" value="FCD"/>
    <property type="match status" value="1"/>
</dbReference>
<evidence type="ECO:0000313" key="5">
    <source>
        <dbReference type="EMBL" id="ASK62316.1"/>
    </source>
</evidence>
<dbReference type="PANTHER" id="PTHR43537:SF5">
    <property type="entry name" value="UXU OPERON TRANSCRIPTIONAL REGULATOR"/>
    <property type="match status" value="1"/>
</dbReference>
<gene>
    <name evidence="5" type="ORF">CFK37_09175</name>
</gene>
<dbReference type="KEGG" id="vil:CFK37_09175"/>
<keyword evidence="3" id="KW-0804">Transcription</keyword>
<dbReference type="InterPro" id="IPR036390">
    <property type="entry name" value="WH_DNA-bd_sf"/>
</dbReference>
<accession>A0A220U317</accession>
<proteinExistence type="predicted"/>
<feature type="domain" description="HTH gntR-type" evidence="4">
    <location>
        <begin position="13"/>
        <end position="80"/>
    </location>
</feature>
<dbReference type="PROSITE" id="PS50949">
    <property type="entry name" value="HTH_GNTR"/>
    <property type="match status" value="1"/>
</dbReference>
<dbReference type="AlphaFoldDB" id="A0A220U317"/>
<evidence type="ECO:0000259" key="4">
    <source>
        <dbReference type="PROSITE" id="PS50949"/>
    </source>
</evidence>
<dbReference type="PRINTS" id="PR00035">
    <property type="entry name" value="HTHGNTR"/>
</dbReference>